<name>A0A0A9EQ32_ARUDO</name>
<proteinExistence type="predicted"/>
<accession>A0A0A9EQ32</accession>
<reference evidence="1" key="2">
    <citation type="journal article" date="2015" name="Data Brief">
        <title>Shoot transcriptome of the giant reed, Arundo donax.</title>
        <authorList>
            <person name="Barrero R.A."/>
            <person name="Guerrero F.D."/>
            <person name="Moolhuijzen P."/>
            <person name="Goolsby J.A."/>
            <person name="Tidwell J."/>
            <person name="Bellgard S.E."/>
            <person name="Bellgard M.I."/>
        </authorList>
    </citation>
    <scope>NUCLEOTIDE SEQUENCE</scope>
    <source>
        <tissue evidence="1">Shoot tissue taken approximately 20 cm above the soil surface</tissue>
    </source>
</reference>
<evidence type="ECO:0000313" key="1">
    <source>
        <dbReference type="EMBL" id="JAE02880.1"/>
    </source>
</evidence>
<organism evidence="1">
    <name type="scientific">Arundo donax</name>
    <name type="common">Giant reed</name>
    <name type="synonym">Donax arundinaceus</name>
    <dbReference type="NCBI Taxonomy" id="35708"/>
    <lineage>
        <taxon>Eukaryota</taxon>
        <taxon>Viridiplantae</taxon>
        <taxon>Streptophyta</taxon>
        <taxon>Embryophyta</taxon>
        <taxon>Tracheophyta</taxon>
        <taxon>Spermatophyta</taxon>
        <taxon>Magnoliopsida</taxon>
        <taxon>Liliopsida</taxon>
        <taxon>Poales</taxon>
        <taxon>Poaceae</taxon>
        <taxon>PACMAD clade</taxon>
        <taxon>Arundinoideae</taxon>
        <taxon>Arundineae</taxon>
        <taxon>Arundo</taxon>
    </lineage>
</organism>
<protein>
    <submittedName>
        <fullName evidence="1">Uncharacterized protein</fullName>
    </submittedName>
</protein>
<dbReference type="AlphaFoldDB" id="A0A0A9EQ32"/>
<sequence length="89" mass="10880">MMIRGGHWIHMKYQTVHWMLVVQQPLLILFPNPAQIMMLKFWLHFHLLLPQRAERYFMTMHQYPQILELKLLRAKKDSGRGYGVFFLRI</sequence>
<dbReference type="EMBL" id="GBRH01195016">
    <property type="protein sequence ID" value="JAE02880.1"/>
    <property type="molecule type" value="Transcribed_RNA"/>
</dbReference>
<reference evidence="1" key="1">
    <citation type="submission" date="2014-09" db="EMBL/GenBank/DDBJ databases">
        <authorList>
            <person name="Magalhaes I.L.F."/>
            <person name="Oliveira U."/>
            <person name="Santos F.R."/>
            <person name="Vidigal T.H.D.A."/>
            <person name="Brescovit A.D."/>
            <person name="Santos A.J."/>
        </authorList>
    </citation>
    <scope>NUCLEOTIDE SEQUENCE</scope>
    <source>
        <tissue evidence="1">Shoot tissue taken approximately 20 cm above the soil surface</tissue>
    </source>
</reference>